<keyword evidence="8 15" id="KW-0479">Metal-binding</keyword>
<reference evidence="17 18" key="1">
    <citation type="journal article" date="2019" name="Nat. Plants">
        <title>Genome sequencing of Musa balbisiana reveals subgenome evolution and function divergence in polyploid bananas.</title>
        <authorList>
            <person name="Yao X."/>
        </authorList>
    </citation>
    <scope>NUCLEOTIDE SEQUENCE [LARGE SCALE GENOMIC DNA]</scope>
    <source>
        <strain evidence="18">cv. DH-PKW</strain>
        <tissue evidence="17">Leaves</tissue>
    </source>
</reference>
<feature type="binding site" evidence="15">
    <location>
        <position position="167"/>
    </location>
    <ligand>
        <name>Fe cation</name>
        <dbReference type="ChEBI" id="CHEBI:24875"/>
        <label>2</label>
    </ligand>
</feature>
<evidence type="ECO:0000256" key="15">
    <source>
        <dbReference type="PIRSR" id="PIRSR000346-1"/>
    </source>
</evidence>
<feature type="binding site" evidence="15">
    <location>
        <position position="297"/>
    </location>
    <ligand>
        <name>Fe cation</name>
        <dbReference type="ChEBI" id="CHEBI:24875"/>
        <label>2</label>
    </ligand>
</feature>
<evidence type="ECO:0000313" key="17">
    <source>
        <dbReference type="EMBL" id="THU67643.1"/>
    </source>
</evidence>
<keyword evidence="5 16" id="KW-0444">Lipid biosynthesis</keyword>
<feature type="binding site" evidence="15">
    <location>
        <position position="261"/>
    </location>
    <ligand>
        <name>Fe cation</name>
        <dbReference type="ChEBI" id="CHEBI:24875"/>
        <label>2</label>
    </ligand>
</feature>
<feature type="binding site" evidence="15">
    <location>
        <position position="129"/>
    </location>
    <ligand>
        <name>Fe cation</name>
        <dbReference type="ChEBI" id="CHEBI:24875"/>
        <label>1</label>
    </ligand>
</feature>
<keyword evidence="12 15" id="KW-0408">Iron</keyword>
<dbReference type="InterPro" id="IPR005067">
    <property type="entry name" value="Fatty_acid_desaturase-2"/>
</dbReference>
<keyword evidence="11 16" id="KW-0560">Oxidoreductase</keyword>
<evidence type="ECO:0000256" key="12">
    <source>
        <dbReference type="ARBA" id="ARBA00023004"/>
    </source>
</evidence>
<evidence type="ECO:0000256" key="3">
    <source>
        <dbReference type="ARBA" id="ARBA00008749"/>
    </source>
</evidence>
<evidence type="ECO:0000256" key="6">
    <source>
        <dbReference type="ARBA" id="ARBA00022528"/>
    </source>
</evidence>
<keyword evidence="14 16" id="KW-0275">Fatty acid biosynthesis</keyword>
<comment type="pathway">
    <text evidence="2">Lipid metabolism; fatty acid metabolism.</text>
</comment>
<keyword evidence="18" id="KW-1185">Reference proteome</keyword>
<sequence>MASRVALLPESFLCLARSRSKRNAMSPRVSMASTMVKTPKKLFGPRETHIEVTHSMPPEKIEIIKSLDDWVEDNLLVHLKPVEKCWQPQDFLPDFSSEAFNEEVMELREHSKELPDDYFVCLVGDMITEEAVPTYQTMLNTSDSIRDETGASLTPWALWIRAWTAEENRHGDLLNKYLYLSGRVDMKQIEKTIQYLIGSGMFWKLPDSPLLSPMISGDEAFHHSDYRERENRNGFESVLHLQDPRTENNPYLGFIYTSFQERATFISHGNTARLAKDHGDLNLAQICGTIASDEKRHETAYTKVVEKLFEVDPDYTVLAFADMMRKKITMPAHLMYDGRDDNLFEHFSAVAQRLGVYTAKDYADILEFLVARWKVGELAGLSGEGNKAQDFVCTLAPKIRQLDERARGRAKKAPAMPFSWIYNREVQL</sequence>
<keyword evidence="13" id="KW-0443">Lipid metabolism</keyword>
<accession>A0A4S8JZ68</accession>
<dbReference type="UniPathway" id="UPA00199"/>
<comment type="function">
    <text evidence="16">Introduction of a cis double bond between carbons of the acyl chain.</text>
</comment>
<keyword evidence="7" id="KW-0934">Plastid</keyword>
<evidence type="ECO:0000256" key="1">
    <source>
        <dbReference type="ARBA" id="ARBA00004229"/>
    </source>
</evidence>
<dbReference type="GO" id="GO:0009570">
    <property type="term" value="C:chloroplast stroma"/>
    <property type="evidence" value="ECO:0007669"/>
    <property type="project" value="TreeGrafter"/>
</dbReference>
<feature type="binding site" evidence="15">
    <location>
        <position position="294"/>
    </location>
    <ligand>
        <name>Fe cation</name>
        <dbReference type="ChEBI" id="CHEBI:24875"/>
        <label>2</label>
    </ligand>
</feature>
<comment type="subunit">
    <text evidence="4 16">Homodimer.</text>
</comment>
<feature type="binding site" evidence="15">
    <location>
        <position position="294"/>
    </location>
    <ligand>
        <name>Fe cation</name>
        <dbReference type="ChEBI" id="CHEBI:24875"/>
        <label>1</label>
    </ligand>
</feature>
<evidence type="ECO:0000256" key="5">
    <source>
        <dbReference type="ARBA" id="ARBA00022516"/>
    </source>
</evidence>
<feature type="binding site" evidence="15">
    <location>
        <position position="167"/>
    </location>
    <ligand>
        <name>Fe cation</name>
        <dbReference type="ChEBI" id="CHEBI:24875"/>
        <label>1</label>
    </ligand>
</feature>
<keyword evidence="6 16" id="KW-0150">Chloroplast</keyword>
<dbReference type="GO" id="GO:0006633">
    <property type="term" value="P:fatty acid biosynthetic process"/>
    <property type="evidence" value="ECO:0007669"/>
    <property type="project" value="UniProtKB-KW"/>
</dbReference>
<evidence type="ECO:0000256" key="8">
    <source>
        <dbReference type="ARBA" id="ARBA00022723"/>
    </source>
</evidence>
<evidence type="ECO:0000256" key="4">
    <source>
        <dbReference type="ARBA" id="ARBA00011738"/>
    </source>
</evidence>
<dbReference type="PANTHER" id="PTHR31155">
    <property type="entry name" value="ACYL- ACYL-CARRIER-PROTEIN DESATURASE-RELATED"/>
    <property type="match status" value="1"/>
</dbReference>
<dbReference type="PROSITE" id="PS00574">
    <property type="entry name" value="FATTY_ACID_DESATUR_2"/>
    <property type="match status" value="1"/>
</dbReference>
<evidence type="ECO:0000313" key="18">
    <source>
        <dbReference type="Proteomes" id="UP000317650"/>
    </source>
</evidence>
<dbReference type="Proteomes" id="UP000317650">
    <property type="component" value="Chromosome 5"/>
</dbReference>
<comment type="subcellular location">
    <subcellularLocation>
        <location evidence="1">Plastid</location>
        <location evidence="1">Chloroplast</location>
    </subcellularLocation>
</comment>
<gene>
    <name evidence="17" type="ORF">C4D60_Mb05t26880</name>
</gene>
<evidence type="ECO:0000256" key="2">
    <source>
        <dbReference type="ARBA" id="ARBA00004872"/>
    </source>
</evidence>
<dbReference type="Pfam" id="PF03405">
    <property type="entry name" value="FA_desaturase_2"/>
    <property type="match status" value="2"/>
</dbReference>
<evidence type="ECO:0000256" key="9">
    <source>
        <dbReference type="ARBA" id="ARBA00022832"/>
    </source>
</evidence>
<comment type="cofactor">
    <cofactor evidence="15">
        <name>Fe cation</name>
        <dbReference type="ChEBI" id="CHEBI:24875"/>
    </cofactor>
    <text evidence="15">Binds 2 iron ions per subunit.</text>
</comment>
<evidence type="ECO:0000256" key="16">
    <source>
        <dbReference type="RuleBase" id="RU000582"/>
    </source>
</evidence>
<evidence type="ECO:0000256" key="11">
    <source>
        <dbReference type="ARBA" id="ARBA00023002"/>
    </source>
</evidence>
<evidence type="ECO:0000256" key="7">
    <source>
        <dbReference type="ARBA" id="ARBA00022640"/>
    </source>
</evidence>
<dbReference type="Gene3D" id="1.10.620.20">
    <property type="entry name" value="Ribonucleotide Reductase, subunit A"/>
    <property type="match status" value="1"/>
</dbReference>
<dbReference type="EC" id="1.14.19.-" evidence="16"/>
<dbReference type="InterPro" id="IPR009078">
    <property type="entry name" value="Ferritin-like_SF"/>
</dbReference>
<dbReference type="CDD" id="cd01050">
    <property type="entry name" value="Acyl_ACP_Desat"/>
    <property type="match status" value="1"/>
</dbReference>
<dbReference type="GO" id="GO:0046872">
    <property type="term" value="F:metal ion binding"/>
    <property type="evidence" value="ECO:0007669"/>
    <property type="project" value="UniProtKB-KW"/>
</dbReference>
<comment type="similarity">
    <text evidence="3 16">Belongs to the fatty acid desaturase type 2 family.</text>
</comment>
<dbReference type="InterPro" id="IPR005803">
    <property type="entry name" value="FADS-2_CS"/>
</dbReference>
<dbReference type="STRING" id="52838.A0A4S8JZ68"/>
<organism evidence="17 18">
    <name type="scientific">Musa balbisiana</name>
    <name type="common">Banana</name>
    <dbReference type="NCBI Taxonomy" id="52838"/>
    <lineage>
        <taxon>Eukaryota</taxon>
        <taxon>Viridiplantae</taxon>
        <taxon>Streptophyta</taxon>
        <taxon>Embryophyta</taxon>
        <taxon>Tracheophyta</taxon>
        <taxon>Spermatophyta</taxon>
        <taxon>Magnoliopsida</taxon>
        <taxon>Liliopsida</taxon>
        <taxon>Zingiberales</taxon>
        <taxon>Musaceae</taxon>
        <taxon>Musa</taxon>
    </lineage>
</organism>
<dbReference type="GO" id="GO:0045300">
    <property type="term" value="F:stearoyl-[ACP] desaturase activity"/>
    <property type="evidence" value="ECO:0007669"/>
    <property type="project" value="InterPro"/>
</dbReference>
<keyword evidence="10" id="KW-0809">Transit peptide</keyword>
<comment type="caution">
    <text evidence="17">The sequence shown here is derived from an EMBL/GenBank/DDBJ whole genome shotgun (WGS) entry which is preliminary data.</text>
</comment>
<dbReference type="InterPro" id="IPR012348">
    <property type="entry name" value="RNR-like"/>
</dbReference>
<evidence type="ECO:0000256" key="10">
    <source>
        <dbReference type="ARBA" id="ARBA00022946"/>
    </source>
</evidence>
<proteinExistence type="inferred from homology"/>
<dbReference type="PIRSF" id="PIRSF000346">
    <property type="entry name" value="Dlt9_acylACP_des"/>
    <property type="match status" value="1"/>
</dbReference>
<keyword evidence="9" id="KW-0276">Fatty acid metabolism</keyword>
<evidence type="ECO:0000256" key="14">
    <source>
        <dbReference type="ARBA" id="ARBA00023160"/>
    </source>
</evidence>
<dbReference type="EMBL" id="PYDT01000003">
    <property type="protein sequence ID" value="THU67643.1"/>
    <property type="molecule type" value="Genomic_DNA"/>
</dbReference>
<evidence type="ECO:0000256" key="13">
    <source>
        <dbReference type="ARBA" id="ARBA00023098"/>
    </source>
</evidence>
<dbReference type="PANTHER" id="PTHR31155:SF9">
    <property type="entry name" value="STEAROYL-[ACYL-CARRIER-PROTEIN] 9-DESATURASE 7, CHLOROPLASTIC"/>
    <property type="match status" value="1"/>
</dbReference>
<feature type="binding site" evidence="15">
    <location>
        <position position="170"/>
    </location>
    <ligand>
        <name>Fe cation</name>
        <dbReference type="ChEBI" id="CHEBI:24875"/>
        <label>1</label>
    </ligand>
</feature>
<comment type="cofactor">
    <cofactor evidence="16">
        <name>Fe(2+)</name>
        <dbReference type="ChEBI" id="CHEBI:29033"/>
    </cofactor>
    <text evidence="16">Binds 2 Fe(2+) ions per subunit.</text>
</comment>
<dbReference type="SUPFAM" id="SSF47240">
    <property type="entry name" value="Ferritin-like"/>
    <property type="match status" value="2"/>
</dbReference>
<protein>
    <recommendedName>
        <fullName evidence="16">Acyl-[acyl-carrier-protein] desaturase</fullName>
        <ecNumber evidence="16">1.14.19.-</ecNumber>
    </recommendedName>
</protein>
<dbReference type="AlphaFoldDB" id="A0A4S8JZ68"/>
<name>A0A4S8JZ68_MUSBA</name>